<dbReference type="EMBL" id="CP000083">
    <property type="protein sequence ID" value="AAZ27220.1"/>
    <property type="molecule type" value="Genomic_DNA"/>
</dbReference>
<dbReference type="InterPro" id="IPR001173">
    <property type="entry name" value="Glyco_trans_2-like"/>
</dbReference>
<name>Q483D8_COLP3</name>
<keyword evidence="1" id="KW-1133">Transmembrane helix</keyword>
<evidence type="ECO:0000256" key="1">
    <source>
        <dbReference type="SAM" id="Phobius"/>
    </source>
</evidence>
<organism evidence="3 4">
    <name type="scientific">Colwellia psychrerythraea (strain 34H / ATCC BAA-681)</name>
    <name type="common">Vibrio psychroerythus</name>
    <dbReference type="NCBI Taxonomy" id="167879"/>
    <lineage>
        <taxon>Bacteria</taxon>
        <taxon>Pseudomonadati</taxon>
        <taxon>Pseudomonadota</taxon>
        <taxon>Gammaproteobacteria</taxon>
        <taxon>Alteromonadales</taxon>
        <taxon>Colwelliaceae</taxon>
        <taxon>Colwellia</taxon>
    </lineage>
</organism>
<dbReference type="AlphaFoldDB" id="Q483D8"/>
<dbReference type="GO" id="GO:0016740">
    <property type="term" value="F:transferase activity"/>
    <property type="evidence" value="ECO:0007669"/>
    <property type="project" value="UniProtKB-KW"/>
</dbReference>
<dbReference type="CDD" id="cd00761">
    <property type="entry name" value="Glyco_tranf_GTA_type"/>
    <property type="match status" value="1"/>
</dbReference>
<dbReference type="STRING" id="167879.CPS_2102"/>
<dbReference type="Pfam" id="PF00535">
    <property type="entry name" value="Glycos_transf_2"/>
    <property type="match status" value="1"/>
</dbReference>
<dbReference type="KEGG" id="cps:CPS_2102"/>
<keyword evidence="3" id="KW-0808">Transferase</keyword>
<evidence type="ECO:0000313" key="4">
    <source>
        <dbReference type="Proteomes" id="UP000000547"/>
    </source>
</evidence>
<dbReference type="HOGENOM" id="CLU_025996_19_8_6"/>
<dbReference type="Gene3D" id="3.90.550.10">
    <property type="entry name" value="Spore Coat Polysaccharide Biosynthesis Protein SpsA, Chain A"/>
    <property type="match status" value="1"/>
</dbReference>
<keyword evidence="1" id="KW-0812">Transmembrane</keyword>
<gene>
    <name evidence="3" type="ordered locus">CPS_2102</name>
</gene>
<reference evidence="3" key="1">
    <citation type="journal article" date="2005" name="Proc. Natl. Acad. Sci. U.S.A.">
        <title>The psychrophilic lifestyle as revealed by the genome sequence of Colwellia psychrerythraea 34H through genomic and proteomic analyses.</title>
        <authorList>
            <person name="Methe B.A."/>
            <person name="Nelson K.E."/>
            <person name="Deming J.W."/>
            <person name="Momen B."/>
            <person name="Melamud E."/>
            <person name="Zhang X."/>
            <person name="Moult J."/>
            <person name="Madupu R."/>
            <person name="Nelson W.C."/>
            <person name="Dodson R.J."/>
            <person name="Brinkac L.M."/>
            <person name="Daugherty S.C."/>
            <person name="Durkin A.S."/>
            <person name="DeBoy R.T."/>
            <person name="Kolonay J.F."/>
            <person name="Sullivan S.A."/>
            <person name="Zhou L."/>
            <person name="Davidsen T.M."/>
            <person name="Wu M."/>
            <person name="Huston A.L."/>
            <person name="Lewis M."/>
            <person name="Weaver B."/>
            <person name="Weidman J.F."/>
            <person name="Khouri H."/>
            <person name="Utterback T.R."/>
            <person name="Feldblyum T.V."/>
            <person name="Fraser C.M."/>
        </authorList>
    </citation>
    <scope>NUCLEOTIDE SEQUENCE [LARGE SCALE GENOMIC DNA]</scope>
    <source>
        <strain evidence="3">34H</strain>
    </source>
</reference>
<dbReference type="InterPro" id="IPR029044">
    <property type="entry name" value="Nucleotide-diphossugar_trans"/>
</dbReference>
<feature type="transmembrane region" description="Helical" evidence="1">
    <location>
        <begin position="231"/>
        <end position="249"/>
    </location>
</feature>
<dbReference type="SUPFAM" id="SSF53448">
    <property type="entry name" value="Nucleotide-diphospho-sugar transferases"/>
    <property type="match status" value="1"/>
</dbReference>
<dbReference type="Proteomes" id="UP000000547">
    <property type="component" value="Chromosome"/>
</dbReference>
<sequence>MEFQILVSTVRDRIQGVQKIIDSLNGIECVSFIVVQQLLDLGDTPELVEQRNNLLKINQSKLKVIVDDGIGLTRSRNIAIKHSTSKYLIIADDDIYYDKNCFLNLLSFIERNPDSDVIISRVRSPGGKPHKKYSNKQELLSKIAAISVSSVEIILKREKDSDLSYRFDESFGLGTNLPACEELLFISALLDLKKKIVYFPEYLVVHPEDSSGKLMVNDKELAARGAAFNKVFHFGFVFVLAFWVKNFLFKNKKNKFKKLVSLYNGFINVRKD</sequence>
<proteinExistence type="predicted"/>
<evidence type="ECO:0000259" key="2">
    <source>
        <dbReference type="Pfam" id="PF00535"/>
    </source>
</evidence>
<accession>Q483D8</accession>
<keyword evidence="1" id="KW-0472">Membrane</keyword>
<protein>
    <submittedName>
        <fullName evidence="3">Glycosyl transferase, group 2 family protein</fullName>
    </submittedName>
</protein>
<dbReference type="RefSeq" id="WP_011042923.1">
    <property type="nucleotide sequence ID" value="NC_003910.7"/>
</dbReference>
<evidence type="ECO:0000313" key="3">
    <source>
        <dbReference type="EMBL" id="AAZ27220.1"/>
    </source>
</evidence>
<feature type="domain" description="Glycosyltransferase 2-like" evidence="2">
    <location>
        <begin position="42"/>
        <end position="136"/>
    </location>
</feature>